<gene>
    <name evidence="3" type="ORF">VFH_I339120</name>
</gene>
<protein>
    <recommendedName>
        <fullName evidence="5">Transmembrane protein</fullName>
    </recommendedName>
</protein>
<feature type="chain" id="PRO_5043684669" description="Transmembrane protein" evidence="2">
    <location>
        <begin position="30"/>
        <end position="82"/>
    </location>
</feature>
<keyword evidence="2" id="KW-0732">Signal</keyword>
<keyword evidence="4" id="KW-1185">Reference proteome</keyword>
<reference evidence="3 4" key="1">
    <citation type="submission" date="2023-01" db="EMBL/GenBank/DDBJ databases">
        <authorList>
            <person name="Kreplak J."/>
        </authorList>
    </citation>
    <scope>NUCLEOTIDE SEQUENCE [LARGE SCALE GENOMIC DNA]</scope>
</reference>
<evidence type="ECO:0000313" key="4">
    <source>
        <dbReference type="Proteomes" id="UP001157006"/>
    </source>
</evidence>
<evidence type="ECO:0000313" key="3">
    <source>
        <dbReference type="EMBL" id="CAI8588254.1"/>
    </source>
</evidence>
<name>A0AAV0YQU6_VICFA</name>
<evidence type="ECO:0000256" key="1">
    <source>
        <dbReference type="SAM" id="MobiDB-lite"/>
    </source>
</evidence>
<dbReference type="EMBL" id="OX451736">
    <property type="protein sequence ID" value="CAI8588254.1"/>
    <property type="molecule type" value="Genomic_DNA"/>
</dbReference>
<organism evidence="3 4">
    <name type="scientific">Vicia faba</name>
    <name type="common">Broad bean</name>
    <name type="synonym">Faba vulgaris</name>
    <dbReference type="NCBI Taxonomy" id="3906"/>
    <lineage>
        <taxon>Eukaryota</taxon>
        <taxon>Viridiplantae</taxon>
        <taxon>Streptophyta</taxon>
        <taxon>Embryophyta</taxon>
        <taxon>Tracheophyta</taxon>
        <taxon>Spermatophyta</taxon>
        <taxon>Magnoliopsida</taxon>
        <taxon>eudicotyledons</taxon>
        <taxon>Gunneridae</taxon>
        <taxon>Pentapetalae</taxon>
        <taxon>rosids</taxon>
        <taxon>fabids</taxon>
        <taxon>Fabales</taxon>
        <taxon>Fabaceae</taxon>
        <taxon>Papilionoideae</taxon>
        <taxon>50 kb inversion clade</taxon>
        <taxon>NPAAA clade</taxon>
        <taxon>Hologalegina</taxon>
        <taxon>IRL clade</taxon>
        <taxon>Fabeae</taxon>
        <taxon>Vicia</taxon>
    </lineage>
</organism>
<dbReference type="AlphaFoldDB" id="A0AAV0YQU6"/>
<feature type="signal peptide" evidence="2">
    <location>
        <begin position="1"/>
        <end position="29"/>
    </location>
</feature>
<proteinExistence type="predicted"/>
<accession>A0AAV0YQU6</accession>
<evidence type="ECO:0000256" key="2">
    <source>
        <dbReference type="SAM" id="SignalP"/>
    </source>
</evidence>
<evidence type="ECO:0008006" key="5">
    <source>
        <dbReference type="Google" id="ProtNLM"/>
    </source>
</evidence>
<feature type="compositionally biased region" description="Basic residues" evidence="1">
    <location>
        <begin position="48"/>
        <end position="66"/>
    </location>
</feature>
<dbReference type="Proteomes" id="UP001157006">
    <property type="component" value="Chromosome 1L"/>
</dbReference>
<sequence length="82" mass="9307">MVKQVKASLTCFVLFLLVIATSMISIVHSKNTMIIPTITENQVKSWQRKTRMNHGSHRGGSRKHLVKPTAEDSFQLAREFPV</sequence>
<feature type="region of interest" description="Disordered" evidence="1">
    <location>
        <begin position="48"/>
        <end position="72"/>
    </location>
</feature>